<dbReference type="AlphaFoldDB" id="A0A1F6XMU7"/>
<evidence type="ECO:0000256" key="4">
    <source>
        <dbReference type="ARBA" id="ARBA00023239"/>
    </source>
</evidence>
<name>A0A1F6XMU7_9BACT</name>
<dbReference type="InterPro" id="IPR022657">
    <property type="entry name" value="De-COase2_CS"/>
</dbReference>
<comment type="catalytic activity">
    <reaction evidence="7">
        <text>L-ornithine + H(+) = putrescine + CO2</text>
        <dbReference type="Rhea" id="RHEA:22964"/>
        <dbReference type="ChEBI" id="CHEBI:15378"/>
        <dbReference type="ChEBI" id="CHEBI:16526"/>
        <dbReference type="ChEBI" id="CHEBI:46911"/>
        <dbReference type="ChEBI" id="CHEBI:326268"/>
        <dbReference type="EC" id="4.1.1.17"/>
    </reaction>
</comment>
<evidence type="ECO:0000256" key="3">
    <source>
        <dbReference type="ARBA" id="ARBA00022898"/>
    </source>
</evidence>
<dbReference type="CDD" id="cd00622">
    <property type="entry name" value="PLPDE_III_ODC"/>
    <property type="match status" value="1"/>
</dbReference>
<evidence type="ECO:0000313" key="9">
    <source>
        <dbReference type="EMBL" id="OGI95467.1"/>
    </source>
</evidence>
<sequence>MKNVKKDRFDRDFLKTLKYQSPFFLFSKEKIRNNFLNFKKNFPGSSIYYAMKANSEPELLKILSDAGAGFEVASLYELDILKKIEVPAEKIIYGTAVKPVSHIKEFYDYGVDKFAFDSISELEKIASFAPHAKVYCRVIVNDTGSIYRFSEKFGTDKENVVAFLECAKSLGLHPYGISFHVGSQANNKNAWSNALSVLQDILINLKNVGIKLDMINIGGGYPCTKYVSFEETFTFEEITKHINEKHKKLPYETKLILEPGRIIVADTGILVASVIGKVERRENTWLFLDAGVYNALFESLAHQGSIKYHVSSIKPVGNAGEMIFALAGPTGDSWDVITREAFLPKNLDIGDKLVFHDVGAYNTVCMNRFNGFPATRCYFI</sequence>
<dbReference type="EC" id="4.1.1.17" evidence="6"/>
<dbReference type="InterPro" id="IPR002433">
    <property type="entry name" value="Orn_de-COase"/>
</dbReference>
<keyword evidence="4" id="KW-0456">Lyase</keyword>
<dbReference type="PROSITE" id="PS00879">
    <property type="entry name" value="ODR_DC_2_2"/>
    <property type="match status" value="1"/>
</dbReference>
<dbReference type="EMBL" id="MFVE01000005">
    <property type="protein sequence ID" value="OGI95467.1"/>
    <property type="molecule type" value="Genomic_DNA"/>
</dbReference>
<reference evidence="9 10" key="1">
    <citation type="journal article" date="2016" name="Nat. Commun.">
        <title>Thousands of microbial genomes shed light on interconnected biogeochemical processes in an aquifer system.</title>
        <authorList>
            <person name="Anantharaman K."/>
            <person name="Brown C.T."/>
            <person name="Hug L.A."/>
            <person name="Sharon I."/>
            <person name="Castelle C.J."/>
            <person name="Probst A.J."/>
            <person name="Thomas B.C."/>
            <person name="Singh A."/>
            <person name="Wilkins M.J."/>
            <person name="Karaoz U."/>
            <person name="Brodie E.L."/>
            <person name="Williams K.H."/>
            <person name="Hubbard S.S."/>
            <person name="Banfield J.F."/>
        </authorList>
    </citation>
    <scope>NUCLEOTIDE SEQUENCE [LARGE SCALE GENOMIC DNA]</scope>
</reference>
<dbReference type="SUPFAM" id="SSF50621">
    <property type="entry name" value="Alanine racemase C-terminal domain-like"/>
    <property type="match status" value="1"/>
</dbReference>
<dbReference type="GO" id="GO:0005737">
    <property type="term" value="C:cytoplasm"/>
    <property type="evidence" value="ECO:0007669"/>
    <property type="project" value="TreeGrafter"/>
</dbReference>
<comment type="cofactor">
    <cofactor evidence="1">
        <name>pyridoxal 5'-phosphate</name>
        <dbReference type="ChEBI" id="CHEBI:597326"/>
    </cofactor>
</comment>
<evidence type="ECO:0000256" key="1">
    <source>
        <dbReference type="ARBA" id="ARBA00001933"/>
    </source>
</evidence>
<dbReference type="InterPro" id="IPR009006">
    <property type="entry name" value="Ala_racemase/Decarboxylase_C"/>
</dbReference>
<evidence type="ECO:0000256" key="7">
    <source>
        <dbReference type="ARBA" id="ARBA00049127"/>
    </source>
</evidence>
<dbReference type="Gene3D" id="3.20.20.10">
    <property type="entry name" value="Alanine racemase"/>
    <property type="match status" value="1"/>
</dbReference>
<dbReference type="Proteomes" id="UP000178104">
    <property type="component" value="Unassembled WGS sequence"/>
</dbReference>
<organism evidence="9 10">
    <name type="scientific">Candidatus Nomurabacteria bacterium RIFCSPLOWO2_01_FULL_42_17</name>
    <dbReference type="NCBI Taxonomy" id="1801780"/>
    <lineage>
        <taxon>Bacteria</taxon>
        <taxon>Candidatus Nomuraibacteriota</taxon>
    </lineage>
</organism>
<dbReference type="PANTHER" id="PTHR11482:SF6">
    <property type="entry name" value="ORNITHINE DECARBOXYLASE 1-RELATED"/>
    <property type="match status" value="1"/>
</dbReference>
<dbReference type="SUPFAM" id="SSF51419">
    <property type="entry name" value="PLP-binding barrel"/>
    <property type="match status" value="1"/>
</dbReference>
<dbReference type="Pfam" id="PF02784">
    <property type="entry name" value="Orn_Arg_deC_N"/>
    <property type="match status" value="1"/>
</dbReference>
<evidence type="ECO:0000259" key="8">
    <source>
        <dbReference type="Pfam" id="PF02784"/>
    </source>
</evidence>
<comment type="caution">
    <text evidence="9">The sequence shown here is derived from an EMBL/GenBank/DDBJ whole genome shotgun (WGS) entry which is preliminary data.</text>
</comment>
<dbReference type="InterPro" id="IPR000183">
    <property type="entry name" value="Orn/DAP/Arg_de-COase"/>
</dbReference>
<dbReference type="STRING" id="1801780.A2917_02820"/>
<evidence type="ECO:0000256" key="5">
    <source>
        <dbReference type="ARBA" id="ARBA00034115"/>
    </source>
</evidence>
<dbReference type="FunFam" id="3.20.20.10:FF:000008">
    <property type="entry name" value="Ornithine decarboxylase"/>
    <property type="match status" value="1"/>
</dbReference>
<gene>
    <name evidence="9" type="ORF">A2917_02820</name>
</gene>
<dbReference type="PROSITE" id="PS00878">
    <property type="entry name" value="ODR_DC_2_1"/>
    <property type="match status" value="1"/>
</dbReference>
<evidence type="ECO:0000256" key="6">
    <source>
        <dbReference type="ARBA" id="ARBA00034138"/>
    </source>
</evidence>
<proteinExistence type="inferred from homology"/>
<feature type="domain" description="Orn/DAP/Arg decarboxylase 2 N-terminal" evidence="8">
    <location>
        <begin position="29"/>
        <end position="265"/>
    </location>
</feature>
<dbReference type="GO" id="GO:0033387">
    <property type="term" value="P:putrescine biosynthetic process from arginine, via ornithine"/>
    <property type="evidence" value="ECO:0007669"/>
    <property type="project" value="TreeGrafter"/>
</dbReference>
<protein>
    <recommendedName>
        <fullName evidence="6">ornithine decarboxylase</fullName>
        <ecNumber evidence="6">4.1.1.17</ecNumber>
    </recommendedName>
</protein>
<evidence type="ECO:0000256" key="2">
    <source>
        <dbReference type="ARBA" id="ARBA00008872"/>
    </source>
</evidence>
<dbReference type="InterPro" id="IPR022644">
    <property type="entry name" value="De-COase2_N"/>
</dbReference>
<dbReference type="InterPro" id="IPR022653">
    <property type="entry name" value="De-COase2_pyr-phos_BS"/>
</dbReference>
<accession>A0A1F6XMU7</accession>
<evidence type="ECO:0000313" key="10">
    <source>
        <dbReference type="Proteomes" id="UP000178104"/>
    </source>
</evidence>
<dbReference type="InterPro" id="IPR029066">
    <property type="entry name" value="PLP-binding_barrel"/>
</dbReference>
<comment type="pathway">
    <text evidence="5">Amine and polyamine biosynthesis; putrescine biosynthesis via L-ornithine pathway; putrescine from L-ornithine: step 1/1.</text>
</comment>
<dbReference type="Gene3D" id="2.40.37.10">
    <property type="entry name" value="Lyase, Ornithine Decarboxylase, Chain A, domain 1"/>
    <property type="match status" value="1"/>
</dbReference>
<dbReference type="PANTHER" id="PTHR11482">
    <property type="entry name" value="ARGININE/DIAMINOPIMELATE/ORNITHINE DECARBOXYLASE"/>
    <property type="match status" value="1"/>
</dbReference>
<dbReference type="PRINTS" id="PR01182">
    <property type="entry name" value="ORNDCRBXLASE"/>
</dbReference>
<dbReference type="PRINTS" id="PR01179">
    <property type="entry name" value="ODADCRBXLASE"/>
</dbReference>
<comment type="similarity">
    <text evidence="2">Belongs to the Orn/Lys/Arg decarboxylase class-II family.</text>
</comment>
<keyword evidence="3" id="KW-0663">Pyridoxal phosphate</keyword>
<dbReference type="GO" id="GO:0004586">
    <property type="term" value="F:ornithine decarboxylase activity"/>
    <property type="evidence" value="ECO:0007669"/>
    <property type="project" value="UniProtKB-EC"/>
</dbReference>